<dbReference type="EMBL" id="CM055112">
    <property type="protein sequence ID" value="KAJ7517897.1"/>
    <property type="molecule type" value="Genomic_DNA"/>
</dbReference>
<evidence type="ECO:0000313" key="2">
    <source>
        <dbReference type="Proteomes" id="UP001162992"/>
    </source>
</evidence>
<keyword evidence="2" id="KW-1185">Reference proteome</keyword>
<name>A0ACC2AK26_DIPCM</name>
<dbReference type="Proteomes" id="UP001162992">
    <property type="component" value="Chromosome 21"/>
</dbReference>
<sequence>MASMRGGGTEGLKSSPTGVRAVHIDKLMRRRQLPAERFSALPALVSVVSEQMAELVKSPPFPDSAPISEFSFKNFSLQDENEKVLKSVVELDENEKQKQKQKSRKKGTLAVRLKLGNASLKRLLSGAFAGAISRTAVAPLETIRTHLMVGSGGKSIGAVFTNIIETEGWQGLFRGNGINVIRVAPSKAIELFAYDTFKSFLTPKPGAQPLIPLPASTIAGATAGVCSTLCTYPLELLKTRVTIQRGVYDNVFHAFMKICHEEGPRELYRGLSPSLIGVVPYAATNYFAYETLRKMYKKSTKQENVGNLATLLIGSAAGAIASAATFPLEVARKHMQVGALSGRQVYRNVFHALSSILEQEGPAGLYRGLGASCMKLMPAAGISFMCYEACKRILIEEENEQNLLKRPATVG</sequence>
<evidence type="ECO:0000313" key="1">
    <source>
        <dbReference type="EMBL" id="KAJ7517897.1"/>
    </source>
</evidence>
<reference evidence="2" key="1">
    <citation type="journal article" date="2024" name="Proc. Natl. Acad. Sci. U.S.A.">
        <title>Extraordinary preservation of gene collinearity over three hundred million years revealed in homosporous lycophytes.</title>
        <authorList>
            <person name="Li C."/>
            <person name="Wickell D."/>
            <person name="Kuo L.Y."/>
            <person name="Chen X."/>
            <person name="Nie B."/>
            <person name="Liao X."/>
            <person name="Peng D."/>
            <person name="Ji J."/>
            <person name="Jenkins J."/>
            <person name="Williams M."/>
            <person name="Shu S."/>
            <person name="Plott C."/>
            <person name="Barry K."/>
            <person name="Rajasekar S."/>
            <person name="Grimwood J."/>
            <person name="Han X."/>
            <person name="Sun S."/>
            <person name="Hou Z."/>
            <person name="He W."/>
            <person name="Dai G."/>
            <person name="Sun C."/>
            <person name="Schmutz J."/>
            <person name="Leebens-Mack J.H."/>
            <person name="Li F.W."/>
            <person name="Wang L."/>
        </authorList>
    </citation>
    <scope>NUCLEOTIDE SEQUENCE [LARGE SCALE GENOMIC DNA]</scope>
    <source>
        <strain evidence="2">cv. PW_Plant_1</strain>
    </source>
</reference>
<gene>
    <name evidence="1" type="ORF">O6H91_21G045100</name>
</gene>
<protein>
    <submittedName>
        <fullName evidence="1">Uncharacterized protein</fullName>
    </submittedName>
</protein>
<proteinExistence type="predicted"/>
<comment type="caution">
    <text evidence="1">The sequence shown here is derived from an EMBL/GenBank/DDBJ whole genome shotgun (WGS) entry which is preliminary data.</text>
</comment>
<organism evidence="1 2">
    <name type="scientific">Diphasiastrum complanatum</name>
    <name type="common">Issler's clubmoss</name>
    <name type="synonym">Lycopodium complanatum</name>
    <dbReference type="NCBI Taxonomy" id="34168"/>
    <lineage>
        <taxon>Eukaryota</taxon>
        <taxon>Viridiplantae</taxon>
        <taxon>Streptophyta</taxon>
        <taxon>Embryophyta</taxon>
        <taxon>Tracheophyta</taxon>
        <taxon>Lycopodiopsida</taxon>
        <taxon>Lycopodiales</taxon>
        <taxon>Lycopodiaceae</taxon>
        <taxon>Lycopodioideae</taxon>
        <taxon>Diphasiastrum</taxon>
    </lineage>
</organism>
<accession>A0ACC2AK26</accession>